<evidence type="ECO:0000313" key="2">
    <source>
        <dbReference type="EMBL" id="ORY64739.1"/>
    </source>
</evidence>
<feature type="region of interest" description="Disordered" evidence="1">
    <location>
        <begin position="356"/>
        <end position="375"/>
    </location>
</feature>
<accession>A0A1Y2DZU3</accession>
<proteinExistence type="predicted"/>
<feature type="compositionally biased region" description="Basic and acidic residues" evidence="1">
    <location>
        <begin position="356"/>
        <end position="368"/>
    </location>
</feature>
<evidence type="ECO:0000256" key="1">
    <source>
        <dbReference type="SAM" id="MobiDB-lite"/>
    </source>
</evidence>
<dbReference type="AlphaFoldDB" id="A0A1Y2DZU3"/>
<comment type="caution">
    <text evidence="2">The sequence shown here is derived from an EMBL/GenBank/DDBJ whole genome shotgun (WGS) entry which is preliminary data.</text>
</comment>
<keyword evidence="3" id="KW-1185">Reference proteome</keyword>
<reference evidence="2 3" key="1">
    <citation type="submission" date="2016-07" db="EMBL/GenBank/DDBJ databases">
        <title>Pervasive Adenine N6-methylation of Active Genes in Fungi.</title>
        <authorList>
            <consortium name="DOE Joint Genome Institute"/>
            <person name="Mondo S.J."/>
            <person name="Dannebaum R.O."/>
            <person name="Kuo R.C."/>
            <person name="Labutti K."/>
            <person name="Haridas S."/>
            <person name="Kuo A."/>
            <person name="Salamov A."/>
            <person name="Ahrendt S.R."/>
            <person name="Lipzen A."/>
            <person name="Sullivan W."/>
            <person name="Andreopoulos W.B."/>
            <person name="Clum A."/>
            <person name="Lindquist E."/>
            <person name="Daum C."/>
            <person name="Ramamoorthy G.K."/>
            <person name="Gryganskyi A."/>
            <person name="Culley D."/>
            <person name="Magnuson J.K."/>
            <person name="James T.Y."/>
            <person name="O'Malley M.A."/>
            <person name="Stajich J.E."/>
            <person name="Spatafora J.W."/>
            <person name="Visel A."/>
            <person name="Grigoriev I.V."/>
        </authorList>
    </citation>
    <scope>NUCLEOTIDE SEQUENCE [LARGE SCALE GENOMIC DNA]</scope>
    <source>
        <strain evidence="2 3">62-1032</strain>
    </source>
</reference>
<protein>
    <submittedName>
        <fullName evidence="2">Uncharacterized protein</fullName>
    </submittedName>
</protein>
<sequence>MRARAATTQVHAGTTWGLPGGSSTTTPTPPSPLSRFSAATRPDPAHPSGWQVKVHLDREGRAERGFDACWRSGERLQGFIELERTAEEAKTISSVLVRAGWISATIYTALRLQQVYPDQSTSFLAKLKPASSIQAISELKDEWHRSHCDGGEGVEVWNGGELADISREVEGDFPLLAGGVSRASEPPPPPTEDGRITLPFAFALPTSSRVTSSSVSLHPPRGRRDLQLFDRTPPPSLPGSDGLAGVVEWFVEVLIRFQDAEPTTPSPAPLNDDLPSFRAATRDAASASSAFGLLQSSPTLLVSRITFPFEPRDHHAQDLYSSWRPNIHGPWSAAISSRQGIPIEEVEDDRPITEDVVPRFGRDPRDEALGGSNMGTRRKHRGVLVEQEGGRGQWSSFEKRMAVKSSRLGRVVGWVRSETSIPYPSTFARHALHLPVILHLSFTLPDSTSSNPALSPPNIPLRSIAIDKVVLILSRRTLARGGRDDRPTFGLDEMRRVEMKLWDDIGSGSTQMDAIAPVDSRSSVKVGEVEDGRPHLRLESGGKGVDLKLEFPMQTELGSGPYGNRMKPCRELQLSTRTPNFELEYILSITIHPVGQPSFYALRAPLQILAGDFMDTPSFSAATEGSAASLAGSASADGLPSYE</sequence>
<feature type="compositionally biased region" description="Polar residues" evidence="1">
    <location>
        <begin position="1"/>
        <end position="12"/>
    </location>
</feature>
<name>A0A1Y2DZU3_9BASI</name>
<dbReference type="OrthoDB" id="3223215at2759"/>
<dbReference type="Proteomes" id="UP000193467">
    <property type="component" value="Unassembled WGS sequence"/>
</dbReference>
<dbReference type="InParanoid" id="A0A1Y2DZU3"/>
<feature type="compositionally biased region" description="Low complexity" evidence="1">
    <location>
        <begin position="13"/>
        <end position="26"/>
    </location>
</feature>
<evidence type="ECO:0000313" key="3">
    <source>
        <dbReference type="Proteomes" id="UP000193467"/>
    </source>
</evidence>
<feature type="region of interest" description="Disordered" evidence="1">
    <location>
        <begin position="1"/>
        <end position="50"/>
    </location>
</feature>
<organism evidence="2 3">
    <name type="scientific">Leucosporidium creatinivorum</name>
    <dbReference type="NCBI Taxonomy" id="106004"/>
    <lineage>
        <taxon>Eukaryota</taxon>
        <taxon>Fungi</taxon>
        <taxon>Dikarya</taxon>
        <taxon>Basidiomycota</taxon>
        <taxon>Pucciniomycotina</taxon>
        <taxon>Microbotryomycetes</taxon>
        <taxon>Leucosporidiales</taxon>
        <taxon>Leucosporidium</taxon>
    </lineage>
</organism>
<dbReference type="EMBL" id="MCGR01000065">
    <property type="protein sequence ID" value="ORY64739.1"/>
    <property type="molecule type" value="Genomic_DNA"/>
</dbReference>
<gene>
    <name evidence="2" type="ORF">BCR35DRAFT_308636</name>
</gene>